<accession>A0A934RTT3</accession>
<organism evidence="3 4">
    <name type="scientific">Pelagicoccus mobilis</name>
    <dbReference type="NCBI Taxonomy" id="415221"/>
    <lineage>
        <taxon>Bacteria</taxon>
        <taxon>Pseudomonadati</taxon>
        <taxon>Verrucomicrobiota</taxon>
        <taxon>Opitutia</taxon>
        <taxon>Puniceicoccales</taxon>
        <taxon>Pelagicoccaceae</taxon>
        <taxon>Pelagicoccus</taxon>
    </lineage>
</organism>
<dbReference type="Gene3D" id="2.60.40.10">
    <property type="entry name" value="Immunoglobulins"/>
    <property type="match status" value="15"/>
</dbReference>
<evidence type="ECO:0000256" key="1">
    <source>
        <dbReference type="SAM" id="MobiDB-lite"/>
    </source>
</evidence>
<dbReference type="Proteomes" id="UP000617628">
    <property type="component" value="Unassembled WGS sequence"/>
</dbReference>
<feature type="region of interest" description="Disordered" evidence="1">
    <location>
        <begin position="120"/>
        <end position="141"/>
    </location>
</feature>
<dbReference type="SUPFAM" id="SSF49313">
    <property type="entry name" value="Cadherin-like"/>
    <property type="match status" value="11"/>
</dbReference>
<reference evidence="3" key="1">
    <citation type="submission" date="2021-01" db="EMBL/GenBank/DDBJ databases">
        <title>Modified the classification status of verrucomicrobia.</title>
        <authorList>
            <person name="Feng X."/>
        </authorList>
    </citation>
    <scope>NUCLEOTIDE SEQUENCE</scope>
    <source>
        <strain evidence="3">KCTC 13126</strain>
    </source>
</reference>
<gene>
    <name evidence="3" type="ORF">JIN87_11425</name>
</gene>
<evidence type="ECO:0000313" key="4">
    <source>
        <dbReference type="Proteomes" id="UP000617628"/>
    </source>
</evidence>
<keyword evidence="4" id="KW-1185">Reference proteome</keyword>
<feature type="region of interest" description="Disordered" evidence="1">
    <location>
        <begin position="996"/>
        <end position="1015"/>
    </location>
</feature>
<feature type="region of interest" description="Disordered" evidence="1">
    <location>
        <begin position="224"/>
        <end position="252"/>
    </location>
</feature>
<comment type="caution">
    <text evidence="3">The sequence shown here is derived from an EMBL/GenBank/DDBJ whole genome shotgun (WGS) entry which is preliminary data.</text>
</comment>
<dbReference type="EMBL" id="JAENIL010000018">
    <property type="protein sequence ID" value="MBK1877480.1"/>
    <property type="molecule type" value="Genomic_DNA"/>
</dbReference>
<dbReference type="GO" id="GO:0016020">
    <property type="term" value="C:membrane"/>
    <property type="evidence" value="ECO:0007669"/>
    <property type="project" value="InterPro"/>
</dbReference>
<sequence length="2536" mass="270146">MTRTALLSERLPIFWKPLLLLATLLCATQNSIAQGTPDSPEEELLINAVAGYELNFPLDPTSEITGIQFAELPEGLVHDSTTQTITGIPTQIGVLESTVSFTEAGVAKSIPARFEVFDPNNFTGDPHNPNPKDEHHAPQPHYIPGKVGQQLYWQVDFPVYSSEYDFGVTPTGLPSTTPPGVEFVAGEASFIGTPSAHGDYYFVFLVNDSTESYEVHYLFQIEPAEGGTDADGDGIPDDSTGVGHTDPTGSHEEDDTLFITAILGHPLDFPIDAPAEITIQGVNGLPAGLYYDADKRSIAGTPTETGHFDASISFVEAGVSGEHPVKIDVLHDDGTAVGNPGDGASGPETHYIHGNVGSELDYNIFLLAKGEAIDFGTRPDGTAFELPPGISYNVEASSFIGVPQEEGESDFVIVIPDETQSYEVHYRFLIGPSDGTHVNPEPLHIHGNVGEPLYFQVPVAIAGAGFDFATRPDGTPFELPLGIGFNAEEVSFSGTPEEAGDFDFGLLVFDPTGNGYEMPIIFHFGEEGDSAGNPTDPNPHPHETPRIFGIVGEPIEYHLPFDLTDFGIDFASRADGTPYELPQGIEFNVSESLFSGTPEEAGIFGFALLLTSEDGTHEEHFIFDFIDNTSHNPGYTEEAIHIVGNVGEELGFALPLEDDVSHLEFDWLPEGIQFNPETRTLVGKPLYPGYYEIALHALRGEENILYPVFFDIFGDSHDHGGHGEEFKVHGWVGEFMSFPLPFDTASTEVELTTYSDGTAAVIPVGIELDQDNAFFVGYPQEPGFYASSITITDSTETRDIPVYFDILHMEGHHDGHHQPDHHEGPRDIVLFSEVGARFSFKFPLTDSEQAFLKDSNGDEKLDLPTGLNYDPDNLAITGSPSKAGVYRQVVLIEGPDFNEEFNLIFLVSDPRPAPRLSFYSESEYTPGDPFRFQIPATGSPTKYDVIGLPDGAQIDAETGVVSGTIEKDEDFDLLVSAANEDGIAYGIHFLDAEYEREDDPTAPENPHPETSEEEDVEPFFARLGVPFRLEAPSEYSEAAFAVIEGEAFPDGISLDPEENAVISGTPTEAGLFSTKISITRDSITETFTLWFFVADSASAPQILAEDFIHRRVGESFDLTLPIVNGPAEIEIIRAPEGVSFDSASNSIRGVISEAGRYDILLTAKNDHGLGVHYVEVDIWQDDSGYNPGEAEIHPHYAFGIVGEALHFPLPIDPAKSQLKFVANDEGTESTIPPGLSFIEDFAIIKGVPEKEGFFDVFLEITEYGFTRREHIIFEIYNHDSVPTNPDFPEPGHEEPDDGHVEPILGKVGERLYFEAPISGENISFELVTGPDGSASDLPPGVEFDPQLGILSGVPTASGIYPIWVKVDENGSVRTHFAPIIVSGVEGSPVIVSSDFITTAPGEHFTHQLAVENEPSEVSIEFFDVPGVLSFDPDSLLLEGKFEFGGFYILLASATNEVGTGYGLIYIDVLGLNSDGSMPHDIPLHINGEVNKEVDFELPSFIRGSSFVIGTDPAGIETDLPNGLTIDERTGRISGTPTESGYSFVWVIVDDGELPSLAINIGVAEGMLTPMIISPEVWVGHQDEEFYYHVHATDFPSAYYADGLPEGLSLDEQTGLISGIPSVSGDFEVQVSAENEAGLGETRKLLIFIEEKIRLPILSAPFFVEGIAGEALSIEVSATESPDTFSAHGLPEGMSINASTGSVSGTPAHPGYYEATVIAENEHGHGKVFIGIYIKRPAQAPVYTGPEHTGGKVGESFQFQLNVSGNVDIYSFAGDGGGFPAGLLLDTETGLLSGTPTEVFSDYVEFFAYGPGGTTYFKVYIKVAPALNAPEITSSPFAMGTAGSAFDYQATASNDALEFDALFLPEGLSIDSSTGLISGTPESAGYHDVFLRARNDAGWGRARLLVLDIIPGLAAPTIISAPYAKGEVGKAFSYTIEANNSPSTYSVSGDLPAGLELDASNGVIAGTPSEAGLSEVLIFASNESGAGNALLFLIAIRPSQEMPVVTSSGTAFGKVGEQFVYQIKASGNPTSFESSELPDGLVLNETTGLISGKPTAPTDEPILIVLTAQNAAGSSLPRALLLEVLPAAEAPVLLSGAHAKGKVGVEFEFQVHATNDPTAYSSPDLPAGLSIASDTGLISGTPEKPGEFHVTLKASNNAGTGEPAVLLLYILPSAEVANVTSAPLAEGKVGDDFEYQITASEEEIDSFQVEGELPRGLDFDPTTGLISGTPVDPVAVTVHLSVSNEAGVSAPQPLTITIEPSLEAPVITSSLHAPGTVGEDFAYTVDATNMPEERPLPPSAEFDAVGLPGGLAINTATGIISGSPEEAGTFEATIVATNEAGEGAPRILSIKIDPAPTAPEVVSVVRVSAQVGQVFNYQIEATNSPTSYDADHSIPWLIANTDTGVLSGTPSKPGVYIAALFASNEAGRSDPGPLEITVYPAANTPKITSDRTADGKVGTAFEYQIEATNDPTSYAVSGLPSGLALDAETGLISGTPNASGTFEIIVVASNANGEGAETLLVLEIEQKVKFTLIIPGT</sequence>
<evidence type="ECO:0000256" key="2">
    <source>
        <dbReference type="SAM" id="SignalP"/>
    </source>
</evidence>
<feature type="signal peptide" evidence="2">
    <location>
        <begin position="1"/>
        <end position="33"/>
    </location>
</feature>
<keyword evidence="2" id="KW-0732">Signal</keyword>
<protein>
    <submittedName>
        <fullName evidence="3">Ig domain-containing protein</fullName>
    </submittedName>
</protein>
<dbReference type="InterPro" id="IPR013783">
    <property type="entry name" value="Ig-like_fold"/>
</dbReference>
<name>A0A934RTT3_9BACT</name>
<proteinExistence type="predicted"/>
<dbReference type="GO" id="GO:0005509">
    <property type="term" value="F:calcium ion binding"/>
    <property type="evidence" value="ECO:0007669"/>
    <property type="project" value="InterPro"/>
</dbReference>
<dbReference type="InterPro" id="IPR015919">
    <property type="entry name" value="Cadherin-like_sf"/>
</dbReference>
<dbReference type="RefSeq" id="WP_200355695.1">
    <property type="nucleotide sequence ID" value="NZ_JAENIL010000018.1"/>
</dbReference>
<evidence type="ECO:0000313" key="3">
    <source>
        <dbReference type="EMBL" id="MBK1877480.1"/>
    </source>
</evidence>
<feature type="chain" id="PRO_5036911219" evidence="2">
    <location>
        <begin position="34"/>
        <end position="2536"/>
    </location>
</feature>
<dbReference type="Pfam" id="PF05345">
    <property type="entry name" value="He_PIG"/>
    <property type="match status" value="11"/>
</dbReference>